<dbReference type="KEGG" id="blac:94349777"/>
<evidence type="ECO:0000256" key="5">
    <source>
        <dbReference type="SAM" id="Coils"/>
    </source>
</evidence>
<feature type="region of interest" description="Disordered" evidence="6">
    <location>
        <begin position="229"/>
        <end position="272"/>
    </location>
</feature>
<dbReference type="GO" id="GO:0033565">
    <property type="term" value="C:ESCRT-0 complex"/>
    <property type="evidence" value="ECO:0007669"/>
    <property type="project" value="TreeGrafter"/>
</dbReference>
<dbReference type="InterPro" id="IPR013083">
    <property type="entry name" value="Znf_RING/FYVE/PHD"/>
</dbReference>
<accession>A0A976FM42</accession>
<dbReference type="PANTHER" id="PTHR47794:SF1">
    <property type="entry name" value="VACUOLAR PROTEIN SORTING-ASSOCIATED PROTEIN 27"/>
    <property type="match status" value="1"/>
</dbReference>
<gene>
    <name evidence="8" type="ORF">CCR75_006033</name>
</gene>
<evidence type="ECO:0000256" key="4">
    <source>
        <dbReference type="PROSITE-ProRule" id="PRU00091"/>
    </source>
</evidence>
<dbReference type="PROSITE" id="PS50178">
    <property type="entry name" value="ZF_FYVE"/>
    <property type="match status" value="1"/>
</dbReference>
<dbReference type="PANTHER" id="PTHR47794">
    <property type="entry name" value="VACUOLAR PROTEIN SORTING-ASSOCIATED PROTEIN 27"/>
    <property type="match status" value="1"/>
</dbReference>
<dbReference type="InterPro" id="IPR011011">
    <property type="entry name" value="Znf_FYVE_PHD"/>
</dbReference>
<dbReference type="GO" id="GO:0043328">
    <property type="term" value="P:protein transport to vacuole involved in ubiquitin-dependent protein catabolic process via the multivesicular body sorting pathway"/>
    <property type="evidence" value="ECO:0007669"/>
    <property type="project" value="TreeGrafter"/>
</dbReference>
<dbReference type="SUPFAM" id="SSF48403">
    <property type="entry name" value="Ankyrin repeat"/>
    <property type="match status" value="1"/>
</dbReference>
<dbReference type="GO" id="GO:0006623">
    <property type="term" value="P:protein targeting to vacuole"/>
    <property type="evidence" value="ECO:0007669"/>
    <property type="project" value="TreeGrafter"/>
</dbReference>
<dbReference type="OrthoDB" id="194358at2759"/>
<feature type="region of interest" description="Disordered" evidence="6">
    <location>
        <begin position="146"/>
        <end position="169"/>
    </location>
</feature>
<dbReference type="Gene3D" id="1.25.40.20">
    <property type="entry name" value="Ankyrin repeat-containing domain"/>
    <property type="match status" value="1"/>
</dbReference>
<dbReference type="SMART" id="SM00064">
    <property type="entry name" value="FYVE"/>
    <property type="match status" value="1"/>
</dbReference>
<evidence type="ECO:0000313" key="9">
    <source>
        <dbReference type="Proteomes" id="UP000294530"/>
    </source>
</evidence>
<dbReference type="SUPFAM" id="SSF57903">
    <property type="entry name" value="FYVE/PHD zinc finger"/>
    <property type="match status" value="1"/>
</dbReference>
<evidence type="ECO:0000256" key="6">
    <source>
        <dbReference type="SAM" id="MobiDB-lite"/>
    </source>
</evidence>
<evidence type="ECO:0000256" key="3">
    <source>
        <dbReference type="ARBA" id="ARBA00022833"/>
    </source>
</evidence>
<organism evidence="8 9">
    <name type="scientific">Bremia lactucae</name>
    <name type="common">Lettuce downy mildew</name>
    <dbReference type="NCBI Taxonomy" id="4779"/>
    <lineage>
        <taxon>Eukaryota</taxon>
        <taxon>Sar</taxon>
        <taxon>Stramenopiles</taxon>
        <taxon>Oomycota</taxon>
        <taxon>Peronosporomycetes</taxon>
        <taxon>Peronosporales</taxon>
        <taxon>Peronosporaceae</taxon>
        <taxon>Bremia</taxon>
    </lineage>
</organism>
<name>A0A976FM42_BRELC</name>
<dbReference type="Proteomes" id="UP000294530">
    <property type="component" value="Unassembled WGS sequence"/>
</dbReference>
<dbReference type="AlphaFoldDB" id="A0A976FM42"/>
<dbReference type="EMBL" id="SHOA02000002">
    <property type="protein sequence ID" value="TDH69350.1"/>
    <property type="molecule type" value="Genomic_DNA"/>
</dbReference>
<sequence>MQSCTVRDSEAIRLAQASDWKALQRLLERHPHVAQEPGDHGMLPLHWACTVSRVPLSLIAKLLQAYPDSVRAKNSGALLPLHIAIRARVQASCLRKLVRAYPEAISERTPDNVSALELAESIGLDNDRMKVLYRVYDRRRTLELQQHPMLNTSEAADESDSKYMQEEGEASGINNLLEKEMLDYLDPMLPECDGGNGFFHIGDDDEVDGLGPDNSISIMSAQSLSDLEGLESPHGHLVSPSSTSSCSQDEGVETSSQSSFGSPFSRTSPLRLTGNHRQSRDLILQPSQLSRSTSSHVPLQTHQFANERELRSMVSTTSATMTNVMTTDDTAKRGFSRHSSLPVTLKPDILDPSSLLEVDKDHDEVEIESSRDSSSTMGGLTTYQRGQLFQGQETLPLTRYSVSRDGSQMSLPLVSTRLPRRASLEAPVFGSIDPPPEWKHDGECSICRATFGMFKHRHHCRNCGKSICSQHSADKKIAIEAKGFTTPQRVCVTCYAMITHTRALRHDFEVEEMSRQDSTLNVNEFPPFGASQTHLNDRHLSVVAAFPSAIVSGLSRSNTGFTSTRGPMDAAESPTRSPRYHRKASSIKSSVVSAGEATSGVRERATSKVGSGPTSPVHELRCLLASQQKQIEQLAQSNMQMQQQLLEQEELKAETMLIITQLMTRVSVLELQKDRHFQNKRRSAETGESDDDDEDYPQDDRRPFEH</sequence>
<feature type="compositionally biased region" description="Acidic residues" evidence="6">
    <location>
        <begin position="687"/>
        <end position="697"/>
    </location>
</feature>
<keyword evidence="2 4" id="KW-0863">Zinc-finger</keyword>
<feature type="region of interest" description="Disordered" evidence="6">
    <location>
        <begin position="676"/>
        <end position="706"/>
    </location>
</feature>
<dbReference type="GO" id="GO:0032266">
    <property type="term" value="F:phosphatidylinositol-3-phosphate binding"/>
    <property type="evidence" value="ECO:0007669"/>
    <property type="project" value="TreeGrafter"/>
</dbReference>
<dbReference type="GO" id="GO:0043130">
    <property type="term" value="F:ubiquitin binding"/>
    <property type="evidence" value="ECO:0007669"/>
    <property type="project" value="TreeGrafter"/>
</dbReference>
<dbReference type="InterPro" id="IPR036770">
    <property type="entry name" value="Ankyrin_rpt-contain_sf"/>
</dbReference>
<proteinExistence type="predicted"/>
<keyword evidence="5" id="KW-0175">Coiled coil</keyword>
<reference evidence="8 9" key="1">
    <citation type="journal article" date="2021" name="Genome Biol.">
        <title>AFLAP: assembly-free linkage analysis pipeline using k-mers from genome sequencing data.</title>
        <authorList>
            <person name="Fletcher K."/>
            <person name="Zhang L."/>
            <person name="Gil J."/>
            <person name="Han R."/>
            <person name="Cavanaugh K."/>
            <person name="Michelmore R."/>
        </authorList>
    </citation>
    <scope>NUCLEOTIDE SEQUENCE [LARGE SCALE GENOMIC DNA]</scope>
    <source>
        <strain evidence="8 9">SF5</strain>
    </source>
</reference>
<dbReference type="Gene3D" id="3.30.40.10">
    <property type="entry name" value="Zinc/RING finger domain, C3HC4 (zinc finger)"/>
    <property type="match status" value="1"/>
</dbReference>
<feature type="region of interest" description="Disordered" evidence="6">
    <location>
        <begin position="559"/>
        <end position="616"/>
    </location>
</feature>
<feature type="compositionally biased region" description="Basic and acidic residues" evidence="6">
    <location>
        <begin position="676"/>
        <end position="685"/>
    </location>
</feature>
<dbReference type="GO" id="GO:0008270">
    <property type="term" value="F:zinc ion binding"/>
    <property type="evidence" value="ECO:0007669"/>
    <property type="project" value="UniProtKB-KW"/>
</dbReference>
<evidence type="ECO:0000259" key="7">
    <source>
        <dbReference type="PROSITE" id="PS50178"/>
    </source>
</evidence>
<feature type="compositionally biased region" description="Low complexity" evidence="6">
    <location>
        <begin position="254"/>
        <end position="269"/>
    </location>
</feature>
<dbReference type="Pfam" id="PF01363">
    <property type="entry name" value="FYVE"/>
    <property type="match status" value="1"/>
</dbReference>
<feature type="coiled-coil region" evidence="5">
    <location>
        <begin position="617"/>
        <end position="654"/>
    </location>
</feature>
<dbReference type="CDD" id="cd15760">
    <property type="entry name" value="FYVE_scVPS27p_like"/>
    <property type="match status" value="1"/>
</dbReference>
<evidence type="ECO:0000313" key="8">
    <source>
        <dbReference type="EMBL" id="TDH69350.1"/>
    </source>
</evidence>
<keyword evidence="3" id="KW-0862">Zinc</keyword>
<feature type="domain" description="FYVE-type" evidence="7">
    <location>
        <begin position="438"/>
        <end position="499"/>
    </location>
</feature>
<dbReference type="InterPro" id="IPR000306">
    <property type="entry name" value="Znf_FYVE"/>
</dbReference>
<protein>
    <recommendedName>
        <fullName evidence="7">FYVE-type domain-containing protein</fullName>
    </recommendedName>
</protein>
<dbReference type="RefSeq" id="XP_067818849.1">
    <property type="nucleotide sequence ID" value="XM_067964106.1"/>
</dbReference>
<dbReference type="FunFam" id="3.30.40.10:FF:000345">
    <property type="entry name" value="Vacuolar protein sorting-associated protein 27"/>
    <property type="match status" value="1"/>
</dbReference>
<keyword evidence="9" id="KW-1185">Reference proteome</keyword>
<evidence type="ECO:0000256" key="1">
    <source>
        <dbReference type="ARBA" id="ARBA00022723"/>
    </source>
</evidence>
<keyword evidence="1" id="KW-0479">Metal-binding</keyword>
<evidence type="ECO:0000256" key="2">
    <source>
        <dbReference type="ARBA" id="ARBA00022771"/>
    </source>
</evidence>
<dbReference type="InterPro" id="IPR017455">
    <property type="entry name" value="Znf_FYVE-rel"/>
</dbReference>
<dbReference type="GeneID" id="94349777"/>
<comment type="caution">
    <text evidence="8">The sequence shown here is derived from an EMBL/GenBank/DDBJ whole genome shotgun (WGS) entry which is preliminary data.</text>
</comment>
<feature type="compositionally biased region" description="Polar residues" evidence="6">
    <location>
        <begin position="239"/>
        <end position="248"/>
    </location>
</feature>